<evidence type="ECO:0000256" key="1">
    <source>
        <dbReference type="SAM" id="MobiDB-lite"/>
    </source>
</evidence>
<evidence type="ECO:0000313" key="3">
    <source>
        <dbReference type="Proteomes" id="UP000275078"/>
    </source>
</evidence>
<feature type="compositionally biased region" description="Low complexity" evidence="1">
    <location>
        <begin position="54"/>
        <end position="71"/>
    </location>
</feature>
<feature type="compositionally biased region" description="Polar residues" evidence="1">
    <location>
        <begin position="1"/>
        <end position="19"/>
    </location>
</feature>
<name>A0A3N4HLZ9_ASCIM</name>
<proteinExistence type="predicted"/>
<protein>
    <submittedName>
        <fullName evidence="2">Uncharacterized protein</fullName>
    </submittedName>
</protein>
<evidence type="ECO:0000313" key="2">
    <source>
        <dbReference type="EMBL" id="RPA74789.1"/>
    </source>
</evidence>
<accession>A0A3N4HLZ9</accession>
<dbReference type="Proteomes" id="UP000275078">
    <property type="component" value="Unassembled WGS sequence"/>
</dbReference>
<feature type="compositionally biased region" description="Basic residues" evidence="1">
    <location>
        <begin position="72"/>
        <end position="85"/>
    </location>
</feature>
<feature type="region of interest" description="Disordered" evidence="1">
    <location>
        <begin position="1"/>
        <end position="116"/>
    </location>
</feature>
<organism evidence="2 3">
    <name type="scientific">Ascobolus immersus RN42</name>
    <dbReference type="NCBI Taxonomy" id="1160509"/>
    <lineage>
        <taxon>Eukaryota</taxon>
        <taxon>Fungi</taxon>
        <taxon>Dikarya</taxon>
        <taxon>Ascomycota</taxon>
        <taxon>Pezizomycotina</taxon>
        <taxon>Pezizomycetes</taxon>
        <taxon>Pezizales</taxon>
        <taxon>Ascobolaceae</taxon>
        <taxon>Ascobolus</taxon>
    </lineage>
</organism>
<gene>
    <name evidence="2" type="ORF">BJ508DRAFT_29869</name>
</gene>
<dbReference type="AlphaFoldDB" id="A0A3N4HLZ9"/>
<reference evidence="2 3" key="1">
    <citation type="journal article" date="2018" name="Nat. Ecol. Evol.">
        <title>Pezizomycetes genomes reveal the molecular basis of ectomycorrhizal truffle lifestyle.</title>
        <authorList>
            <person name="Murat C."/>
            <person name="Payen T."/>
            <person name="Noel B."/>
            <person name="Kuo A."/>
            <person name="Morin E."/>
            <person name="Chen J."/>
            <person name="Kohler A."/>
            <person name="Krizsan K."/>
            <person name="Balestrini R."/>
            <person name="Da Silva C."/>
            <person name="Montanini B."/>
            <person name="Hainaut M."/>
            <person name="Levati E."/>
            <person name="Barry K.W."/>
            <person name="Belfiori B."/>
            <person name="Cichocki N."/>
            <person name="Clum A."/>
            <person name="Dockter R.B."/>
            <person name="Fauchery L."/>
            <person name="Guy J."/>
            <person name="Iotti M."/>
            <person name="Le Tacon F."/>
            <person name="Lindquist E.A."/>
            <person name="Lipzen A."/>
            <person name="Malagnac F."/>
            <person name="Mello A."/>
            <person name="Molinier V."/>
            <person name="Miyauchi S."/>
            <person name="Poulain J."/>
            <person name="Riccioni C."/>
            <person name="Rubini A."/>
            <person name="Sitrit Y."/>
            <person name="Splivallo R."/>
            <person name="Traeger S."/>
            <person name="Wang M."/>
            <person name="Zifcakova L."/>
            <person name="Wipf D."/>
            <person name="Zambonelli A."/>
            <person name="Paolocci F."/>
            <person name="Nowrousian M."/>
            <person name="Ottonello S."/>
            <person name="Baldrian P."/>
            <person name="Spatafora J.W."/>
            <person name="Henrissat B."/>
            <person name="Nagy L.G."/>
            <person name="Aury J.M."/>
            <person name="Wincker P."/>
            <person name="Grigoriev I.V."/>
            <person name="Bonfante P."/>
            <person name="Martin F.M."/>
        </authorList>
    </citation>
    <scope>NUCLEOTIDE SEQUENCE [LARGE SCALE GENOMIC DNA]</scope>
    <source>
        <strain evidence="2 3">RN42</strain>
    </source>
</reference>
<keyword evidence="3" id="KW-1185">Reference proteome</keyword>
<dbReference type="EMBL" id="ML119780">
    <property type="protein sequence ID" value="RPA74789.1"/>
    <property type="molecule type" value="Genomic_DNA"/>
</dbReference>
<sequence length="164" mass="18450">MVFIFTTSATGTGPSQTPLVHQPRNLHQTPVLHSRPSRHIRLQLRPSTQPRLTSHISSLPPHLTSSSLLHPHSPRPFHNPHHPPRRNPPTPLPQTRSKMGLRPDYDPAQSKPSAITIPASSKPLELLLLQKYLLLPDVDQTFLNRLETRTHIFDLCAARGVIDM</sequence>